<dbReference type="OrthoDB" id="9178040at2"/>
<dbReference type="RefSeq" id="WP_085389264.1">
    <property type="nucleotide sequence ID" value="NZ_JBGNXI010000002.1"/>
</dbReference>
<keyword evidence="2" id="KW-0805">Transcription regulation</keyword>
<proteinExistence type="inferred from homology"/>
<evidence type="ECO:0000313" key="7">
    <source>
        <dbReference type="Proteomes" id="UP000268229"/>
    </source>
</evidence>
<evidence type="ECO:0000256" key="3">
    <source>
        <dbReference type="ARBA" id="ARBA00023125"/>
    </source>
</evidence>
<dbReference type="CDD" id="cd08422">
    <property type="entry name" value="PBP2_CrgA_like"/>
    <property type="match status" value="1"/>
</dbReference>
<dbReference type="Gene3D" id="3.40.190.290">
    <property type="match status" value="1"/>
</dbReference>
<dbReference type="PROSITE" id="PS50931">
    <property type="entry name" value="HTH_LYSR"/>
    <property type="match status" value="1"/>
</dbReference>
<evidence type="ECO:0000256" key="1">
    <source>
        <dbReference type="ARBA" id="ARBA00009437"/>
    </source>
</evidence>
<dbReference type="KEGG" id="nani:NCTC12227_00208"/>
<keyword evidence="7" id="KW-1185">Reference proteome</keyword>
<evidence type="ECO:0000313" key="6">
    <source>
        <dbReference type="EMBL" id="VEJ20501.1"/>
    </source>
</evidence>
<evidence type="ECO:0000256" key="4">
    <source>
        <dbReference type="ARBA" id="ARBA00023163"/>
    </source>
</evidence>
<protein>
    <submittedName>
        <fullName evidence="6">LysR family transcriptional regulator</fullName>
    </submittedName>
</protein>
<evidence type="ECO:0000259" key="5">
    <source>
        <dbReference type="PROSITE" id="PS50931"/>
    </source>
</evidence>
<dbReference type="InterPro" id="IPR000847">
    <property type="entry name" value="LysR_HTH_N"/>
</dbReference>
<dbReference type="Pfam" id="PF00126">
    <property type="entry name" value="HTH_1"/>
    <property type="match status" value="1"/>
</dbReference>
<dbReference type="InterPro" id="IPR005119">
    <property type="entry name" value="LysR_subst-bd"/>
</dbReference>
<dbReference type="FunFam" id="1.10.10.10:FF:000001">
    <property type="entry name" value="LysR family transcriptional regulator"/>
    <property type="match status" value="1"/>
</dbReference>
<dbReference type="Pfam" id="PF03466">
    <property type="entry name" value="LysR_substrate"/>
    <property type="match status" value="1"/>
</dbReference>
<feature type="domain" description="HTH lysR-type" evidence="5">
    <location>
        <begin position="1"/>
        <end position="59"/>
    </location>
</feature>
<dbReference type="PANTHER" id="PTHR30537">
    <property type="entry name" value="HTH-TYPE TRANSCRIPTIONAL REGULATOR"/>
    <property type="match status" value="1"/>
</dbReference>
<dbReference type="Gene3D" id="1.10.10.10">
    <property type="entry name" value="Winged helix-like DNA-binding domain superfamily/Winged helix DNA-binding domain"/>
    <property type="match status" value="1"/>
</dbReference>
<dbReference type="InterPro" id="IPR058163">
    <property type="entry name" value="LysR-type_TF_proteobact-type"/>
</dbReference>
<dbReference type="EMBL" id="LR134516">
    <property type="protein sequence ID" value="VEJ20501.1"/>
    <property type="molecule type" value="Genomic_DNA"/>
</dbReference>
<comment type="similarity">
    <text evidence="1">Belongs to the LysR transcriptional regulatory family.</text>
</comment>
<organism evidence="6 7">
    <name type="scientific">Neisseria animaloris</name>
    <dbReference type="NCBI Taxonomy" id="326522"/>
    <lineage>
        <taxon>Bacteria</taxon>
        <taxon>Pseudomonadati</taxon>
        <taxon>Pseudomonadota</taxon>
        <taxon>Betaproteobacteria</taxon>
        <taxon>Neisseriales</taxon>
        <taxon>Neisseriaceae</taxon>
        <taxon>Neisseria</taxon>
    </lineage>
</organism>
<dbReference type="SUPFAM" id="SSF53850">
    <property type="entry name" value="Periplasmic binding protein-like II"/>
    <property type="match status" value="1"/>
</dbReference>
<dbReference type="GO" id="GO:0003700">
    <property type="term" value="F:DNA-binding transcription factor activity"/>
    <property type="evidence" value="ECO:0007669"/>
    <property type="project" value="InterPro"/>
</dbReference>
<dbReference type="InterPro" id="IPR036390">
    <property type="entry name" value="WH_DNA-bd_sf"/>
</dbReference>
<name>A0A1X3CMG8_9NEIS</name>
<dbReference type="STRING" id="326522.BWD08_00790"/>
<dbReference type="InterPro" id="IPR036388">
    <property type="entry name" value="WH-like_DNA-bd_sf"/>
</dbReference>
<keyword evidence="4" id="KW-0804">Transcription</keyword>
<sequence>MDTLFSLKVFRQVVQSGSFTRAADHLGISTAMASKHVSHLENTIHAKLLHRNNRNLHLTEAGEEYYNQCSYALETLETAAQKAAGSVEKPQGVLRITMPQWFAGYRVGNWIAEYRSRYPEVSLDLLLSNRHTDLIADGIDLALRVSNDPNPSLIVKPLAEIEFFLLASPEYLRRNGVPETPEEVQSHHAILPSYVDMSHVDIRPREGGESVQLVLKQAVSCDNTLMIGSLIRAGCGIGFQPEWSVCNDLKNGSMVRLLPDYKIMTAQLYAAYVDRTFLSAKVRSFIDFISEKVKED</sequence>
<dbReference type="SUPFAM" id="SSF46785">
    <property type="entry name" value="Winged helix' DNA-binding domain"/>
    <property type="match status" value="1"/>
</dbReference>
<dbReference type="AlphaFoldDB" id="A0A1X3CMG8"/>
<dbReference type="Proteomes" id="UP000268229">
    <property type="component" value="Chromosome"/>
</dbReference>
<gene>
    <name evidence="6" type="primary">dmlR_1</name>
    <name evidence="6" type="ORF">NCTC12227_00208</name>
</gene>
<dbReference type="PANTHER" id="PTHR30537:SF35">
    <property type="entry name" value="TRANSCRIPTIONAL REGULATORY PROTEIN"/>
    <property type="match status" value="1"/>
</dbReference>
<keyword evidence="3" id="KW-0238">DNA-binding</keyword>
<dbReference type="GO" id="GO:0043565">
    <property type="term" value="F:sequence-specific DNA binding"/>
    <property type="evidence" value="ECO:0007669"/>
    <property type="project" value="TreeGrafter"/>
</dbReference>
<evidence type="ECO:0000256" key="2">
    <source>
        <dbReference type="ARBA" id="ARBA00023015"/>
    </source>
</evidence>
<dbReference type="GO" id="GO:0006351">
    <property type="term" value="P:DNA-templated transcription"/>
    <property type="evidence" value="ECO:0007669"/>
    <property type="project" value="TreeGrafter"/>
</dbReference>
<accession>A0A1X3CMG8</accession>
<reference evidence="6 7" key="1">
    <citation type="submission" date="2018-12" db="EMBL/GenBank/DDBJ databases">
        <authorList>
            <consortium name="Pathogen Informatics"/>
        </authorList>
    </citation>
    <scope>NUCLEOTIDE SEQUENCE [LARGE SCALE GENOMIC DNA]</scope>
    <source>
        <strain evidence="6 7">NCTC12227</strain>
    </source>
</reference>